<proteinExistence type="predicted"/>
<sequence>MLKSNFKDILSYSVCASLIATNKYII</sequence>
<accession>A0A0A8Z0F2</accession>
<reference evidence="1" key="1">
    <citation type="submission" date="2014-09" db="EMBL/GenBank/DDBJ databases">
        <authorList>
            <person name="Magalhaes I.L.F."/>
            <person name="Oliveira U."/>
            <person name="Santos F.R."/>
            <person name="Vidigal T.H.D.A."/>
            <person name="Brescovit A.D."/>
            <person name="Santos A.J."/>
        </authorList>
    </citation>
    <scope>NUCLEOTIDE SEQUENCE</scope>
    <source>
        <tissue evidence="1">Shoot tissue taken approximately 20 cm above the soil surface</tissue>
    </source>
</reference>
<reference evidence="1" key="2">
    <citation type="journal article" date="2015" name="Data Brief">
        <title>Shoot transcriptome of the giant reed, Arundo donax.</title>
        <authorList>
            <person name="Barrero R.A."/>
            <person name="Guerrero F.D."/>
            <person name="Moolhuijzen P."/>
            <person name="Goolsby J.A."/>
            <person name="Tidwell J."/>
            <person name="Bellgard S.E."/>
            <person name="Bellgard M.I."/>
        </authorList>
    </citation>
    <scope>NUCLEOTIDE SEQUENCE</scope>
    <source>
        <tissue evidence="1">Shoot tissue taken approximately 20 cm above the soil surface</tissue>
    </source>
</reference>
<protein>
    <submittedName>
        <fullName evidence="1">Uncharacterized protein</fullName>
    </submittedName>
</protein>
<dbReference type="AlphaFoldDB" id="A0A0A8Z0F2"/>
<dbReference type="EMBL" id="GBRH01269548">
    <property type="protein sequence ID" value="JAD28347.1"/>
    <property type="molecule type" value="Transcribed_RNA"/>
</dbReference>
<evidence type="ECO:0000313" key="1">
    <source>
        <dbReference type="EMBL" id="JAD28347.1"/>
    </source>
</evidence>
<organism evidence="1">
    <name type="scientific">Arundo donax</name>
    <name type="common">Giant reed</name>
    <name type="synonym">Donax arundinaceus</name>
    <dbReference type="NCBI Taxonomy" id="35708"/>
    <lineage>
        <taxon>Eukaryota</taxon>
        <taxon>Viridiplantae</taxon>
        <taxon>Streptophyta</taxon>
        <taxon>Embryophyta</taxon>
        <taxon>Tracheophyta</taxon>
        <taxon>Spermatophyta</taxon>
        <taxon>Magnoliopsida</taxon>
        <taxon>Liliopsida</taxon>
        <taxon>Poales</taxon>
        <taxon>Poaceae</taxon>
        <taxon>PACMAD clade</taxon>
        <taxon>Arundinoideae</taxon>
        <taxon>Arundineae</taxon>
        <taxon>Arundo</taxon>
    </lineage>
</organism>
<name>A0A0A8Z0F2_ARUDO</name>